<dbReference type="InterPro" id="IPR011704">
    <property type="entry name" value="ATPase_dyneun-rel_AAA"/>
</dbReference>
<protein>
    <submittedName>
        <fullName evidence="3">5-methylcytosine-specific restriction endonuclease McrBC GTP-binding regulatory subunit McrB</fullName>
    </submittedName>
</protein>
<evidence type="ECO:0000256" key="1">
    <source>
        <dbReference type="SAM" id="MobiDB-lite"/>
    </source>
</evidence>
<keyword evidence="3" id="KW-0378">Hydrolase</keyword>
<keyword evidence="3" id="KW-0255">Endonuclease</keyword>
<proteinExistence type="predicted"/>
<dbReference type="PANTHER" id="PTHR37291">
    <property type="entry name" value="5-METHYLCYTOSINE-SPECIFIC RESTRICTION ENZYME B"/>
    <property type="match status" value="1"/>
</dbReference>
<feature type="region of interest" description="Disordered" evidence="1">
    <location>
        <begin position="1"/>
        <end position="20"/>
    </location>
</feature>
<dbReference type="EMBL" id="JABSNM010000007">
    <property type="protein sequence ID" value="NRT56235.1"/>
    <property type="molecule type" value="Genomic_DNA"/>
</dbReference>
<reference evidence="3 4" key="1">
    <citation type="submission" date="2020-05" db="EMBL/GenBank/DDBJ databases">
        <title>Genomic Encyclopedia of Type Strains, Phase IV (KMG-V): Genome sequencing to study the core and pangenomes of soil and plant-associated prokaryotes.</title>
        <authorList>
            <person name="Whitman W."/>
        </authorList>
    </citation>
    <scope>NUCLEOTIDE SEQUENCE [LARGE SCALE GENOMIC DNA]</scope>
    <source>
        <strain evidence="3 4">C29</strain>
    </source>
</reference>
<evidence type="ECO:0000313" key="4">
    <source>
        <dbReference type="Proteomes" id="UP001516061"/>
    </source>
</evidence>
<evidence type="ECO:0000259" key="2">
    <source>
        <dbReference type="Pfam" id="PF07728"/>
    </source>
</evidence>
<feature type="domain" description="ATPase dynein-related AAA" evidence="2">
    <location>
        <begin position="48"/>
        <end position="190"/>
    </location>
</feature>
<evidence type="ECO:0000313" key="3">
    <source>
        <dbReference type="EMBL" id="NRT56235.1"/>
    </source>
</evidence>
<sequence length="335" mass="37215">MISHPLQPGRARNLILHGPSGTGKTRATLDEALRIVDPLFLEQHHGQRSMLKERFDALADAGRIRRVTFHPGLDYADFVERRRSDAGTGERVEAGLFLQFCQDAASDAGRRHAHVLVIDDIHRGEVARIFGELLTLIEPARRLGKPEALQVTLPGSGRRFGVPANLHLIGTVNTSDCPLAELDRALSRRFVFREMPPQPDLLDGIAVEDVDLGALLRVMNERIEVLLGRDHRIGHGVLMPLAEPGAATLAALGRVFRERVVPLLLQHFAGDWKRIGWVLGDPSKILREHRFVQPGGPRTPEDLFGRAVAEQIGDRRWHLVDAAFDRIGSYRGILG</sequence>
<dbReference type="Proteomes" id="UP001516061">
    <property type="component" value="Unassembled WGS sequence"/>
</dbReference>
<comment type="caution">
    <text evidence="3">The sequence shown here is derived from an EMBL/GenBank/DDBJ whole genome shotgun (WGS) entry which is preliminary data.</text>
</comment>
<keyword evidence="3" id="KW-0540">Nuclease</keyword>
<dbReference type="InterPro" id="IPR052934">
    <property type="entry name" value="Methyl-DNA_Rec/Restrict_Enz"/>
</dbReference>
<dbReference type="InterPro" id="IPR027417">
    <property type="entry name" value="P-loop_NTPase"/>
</dbReference>
<dbReference type="GO" id="GO:0004519">
    <property type="term" value="F:endonuclease activity"/>
    <property type="evidence" value="ECO:0007669"/>
    <property type="project" value="UniProtKB-KW"/>
</dbReference>
<gene>
    <name evidence="3" type="ORF">HNQ01_001971</name>
</gene>
<dbReference type="SUPFAM" id="SSF52540">
    <property type="entry name" value="P-loop containing nucleoside triphosphate hydrolases"/>
    <property type="match status" value="1"/>
</dbReference>
<dbReference type="PANTHER" id="PTHR37291:SF1">
    <property type="entry name" value="TYPE IV METHYL-DIRECTED RESTRICTION ENZYME ECOKMCRB SUBUNIT"/>
    <property type="match status" value="1"/>
</dbReference>
<dbReference type="Pfam" id="PF07728">
    <property type="entry name" value="AAA_5"/>
    <property type="match status" value="1"/>
</dbReference>
<organism evidence="3 4">
    <name type="scientific">Sphaerotilus uruguayifluvii</name>
    <dbReference type="NCBI Taxonomy" id="2735897"/>
    <lineage>
        <taxon>Bacteria</taxon>
        <taxon>Pseudomonadati</taxon>
        <taxon>Pseudomonadota</taxon>
        <taxon>Betaproteobacteria</taxon>
        <taxon>Burkholderiales</taxon>
        <taxon>Sphaerotilaceae</taxon>
        <taxon>Sphaerotilus</taxon>
    </lineage>
</organism>
<accession>A0ABX2G1R0</accession>
<dbReference type="Gene3D" id="3.40.50.300">
    <property type="entry name" value="P-loop containing nucleotide triphosphate hydrolases"/>
    <property type="match status" value="1"/>
</dbReference>
<keyword evidence="4" id="KW-1185">Reference proteome</keyword>
<name>A0ABX2G1R0_9BURK</name>